<dbReference type="PANTHER" id="PTHR37310">
    <property type="entry name" value="CYTOPLASMIC PROTEIN-RELATED"/>
    <property type="match status" value="1"/>
</dbReference>
<accession>A0A6N6MEI9</accession>
<gene>
    <name evidence="1" type="ORF">F6U93_09145</name>
</gene>
<keyword evidence="2" id="KW-1185">Reference proteome</keyword>
<dbReference type="Proteomes" id="UP000441333">
    <property type="component" value="Unassembled WGS sequence"/>
</dbReference>
<dbReference type="InterPro" id="IPR005560">
    <property type="entry name" value="Csp_YhjQ"/>
</dbReference>
<dbReference type="Gene3D" id="1.20.1270.360">
    <property type="match status" value="1"/>
</dbReference>
<dbReference type="EMBL" id="WAAT01000044">
    <property type="protein sequence ID" value="KAB1067761.1"/>
    <property type="molecule type" value="Genomic_DNA"/>
</dbReference>
<proteinExistence type="predicted"/>
<sequence length="66" mass="7548">MLCVEACMLFIKFMIADSPFAKKYCRLCAEVCEWCAQQCQQHDHEHCQACAAACTKCAQECRVHMV</sequence>
<dbReference type="Pfam" id="PF03860">
    <property type="entry name" value="Csp"/>
    <property type="match status" value="1"/>
</dbReference>
<comment type="caution">
    <text evidence="1">The sequence shown here is derived from an EMBL/GenBank/DDBJ whole genome shotgun (WGS) entry which is preliminary data.</text>
</comment>
<dbReference type="PANTHER" id="PTHR37310:SF1">
    <property type="entry name" value="CYTOPLASMIC PROTEIN"/>
    <property type="match status" value="1"/>
</dbReference>
<reference evidence="1 2" key="1">
    <citation type="submission" date="2019-09" db="EMBL/GenBank/DDBJ databases">
        <authorList>
            <person name="Cao W.R."/>
        </authorList>
    </citation>
    <scope>NUCLEOTIDE SEQUENCE [LARGE SCALE GENOMIC DNA]</scope>
    <source>
        <strain evidence="1 2">B1N29</strain>
    </source>
</reference>
<organism evidence="1 2">
    <name type="scientific">Pseudotamlana haliotis</name>
    <dbReference type="NCBI Taxonomy" id="2614804"/>
    <lineage>
        <taxon>Bacteria</taxon>
        <taxon>Pseudomonadati</taxon>
        <taxon>Bacteroidota</taxon>
        <taxon>Flavobacteriia</taxon>
        <taxon>Flavobacteriales</taxon>
        <taxon>Flavobacteriaceae</taxon>
        <taxon>Pseudotamlana</taxon>
    </lineage>
</organism>
<evidence type="ECO:0000313" key="2">
    <source>
        <dbReference type="Proteomes" id="UP000441333"/>
    </source>
</evidence>
<dbReference type="AlphaFoldDB" id="A0A6N6MEI9"/>
<evidence type="ECO:0000313" key="1">
    <source>
        <dbReference type="EMBL" id="KAB1067761.1"/>
    </source>
</evidence>
<protein>
    <submittedName>
        <fullName evidence="1">Four-helix bundle copper-binding protein</fullName>
    </submittedName>
</protein>
<name>A0A6N6MEI9_9FLAO</name>